<protein>
    <recommendedName>
        <fullName evidence="2">histidine kinase</fullName>
        <ecNumber evidence="2">2.7.13.3</ecNumber>
    </recommendedName>
</protein>
<keyword evidence="10" id="KW-0812">Transmembrane</keyword>
<accession>A0ABS1KRV9</accession>
<dbReference type="InterPro" id="IPR003661">
    <property type="entry name" value="HisK_dim/P_dom"/>
</dbReference>
<evidence type="ECO:0000256" key="6">
    <source>
        <dbReference type="ARBA" id="ARBA00022777"/>
    </source>
</evidence>
<evidence type="ECO:0000256" key="4">
    <source>
        <dbReference type="ARBA" id="ARBA00022679"/>
    </source>
</evidence>
<dbReference type="Gene3D" id="3.30.565.10">
    <property type="entry name" value="Histidine kinase-like ATPase, C-terminal domain"/>
    <property type="match status" value="1"/>
</dbReference>
<keyword evidence="6 12" id="KW-0418">Kinase</keyword>
<evidence type="ECO:0000256" key="3">
    <source>
        <dbReference type="ARBA" id="ARBA00022553"/>
    </source>
</evidence>
<dbReference type="InterPro" id="IPR036890">
    <property type="entry name" value="HATPase_C_sf"/>
</dbReference>
<dbReference type="Gene3D" id="1.10.287.130">
    <property type="match status" value="1"/>
</dbReference>
<dbReference type="InterPro" id="IPR036097">
    <property type="entry name" value="HisK_dim/P_sf"/>
</dbReference>
<dbReference type="SUPFAM" id="SSF47384">
    <property type="entry name" value="Homodimeric domain of signal transducing histidine kinase"/>
    <property type="match status" value="1"/>
</dbReference>
<dbReference type="InterPro" id="IPR050351">
    <property type="entry name" value="BphY/WalK/GraS-like"/>
</dbReference>
<dbReference type="CDD" id="cd00082">
    <property type="entry name" value="HisKA"/>
    <property type="match status" value="1"/>
</dbReference>
<evidence type="ECO:0000256" key="8">
    <source>
        <dbReference type="ARBA" id="ARBA00023012"/>
    </source>
</evidence>
<dbReference type="Proteomes" id="UP000613030">
    <property type="component" value="Unassembled WGS sequence"/>
</dbReference>
<dbReference type="InterPro" id="IPR005467">
    <property type="entry name" value="His_kinase_dom"/>
</dbReference>
<dbReference type="PANTHER" id="PTHR42878">
    <property type="entry name" value="TWO-COMPONENT HISTIDINE KINASE"/>
    <property type="match status" value="1"/>
</dbReference>
<feature type="transmembrane region" description="Helical" evidence="10">
    <location>
        <begin position="378"/>
        <end position="398"/>
    </location>
</feature>
<evidence type="ECO:0000256" key="7">
    <source>
        <dbReference type="ARBA" id="ARBA00022840"/>
    </source>
</evidence>
<keyword evidence="8" id="KW-0902">Two-component regulatory system</keyword>
<dbReference type="PRINTS" id="PR00344">
    <property type="entry name" value="BCTRLSENSOR"/>
</dbReference>
<evidence type="ECO:0000256" key="10">
    <source>
        <dbReference type="SAM" id="Phobius"/>
    </source>
</evidence>
<sequence length="682" mass="77621">MAVARYFFRIYFVLIVCLSVGDVRAQEKSMVQIKAFDQQMNAMSNISVSINGKEFFSIEGKKPVFHDVPKDDLPPKFIRITPAEWEAESWNYSRGVLEIMIRKKLYVVVHVKVETGDRKPLTNLAVSFKGKKSLAAQTNGRGELELPLALDEQITSADQFLVTGHRVVALQSTENGKVLVLETLQKKEKHAEPTTFKDFDLARLDSIRSLTVFYAVFKNYDFDKLDEITRRKIDEKFYTLVNQLQQPAKPKAFIGKISDSSFVKNDVANLLAQARLENTMLDDFRNDFDKKILIINQKLAGGTANLRGADRERLVGDLLSLEKVLEQNEDKFYKNISDYRIILSSLKASFSDIQVLEDKLSASERKLVEEQRVFRTKIVLAVSVALIFATLVIYLIMLRDRVEKQKRSLEKANDEVKNINENLAGIVYERSKLLLEAYRELDIFLYRASHDLRSPICTVIGLCNIAEHGEEDRLDMIRKISDTAVKMDGMLKKLRMMSEVNHPDNYSDVHLARKIQHVIGNFSTFISRNNIEVLIDCPDDMRFHSYPGLIEIILHNLVENALFFSAVRRDHDAKISVKATLENNQLVLMVHDNGIGIDDDVRLRLGDMFFVGHEYSKGNGLGLYIVRKSVQSLNGKIEVQTKSNVFTLFSVTIPVNASTTSMIGRLGETTQVHLEAFEHAVS</sequence>
<dbReference type="EMBL" id="JAERRB010000002">
    <property type="protein sequence ID" value="MBL0741021.1"/>
    <property type="molecule type" value="Genomic_DNA"/>
</dbReference>
<comment type="catalytic activity">
    <reaction evidence="1">
        <text>ATP + protein L-histidine = ADP + protein N-phospho-L-histidine.</text>
        <dbReference type="EC" id="2.7.13.3"/>
    </reaction>
</comment>
<feature type="domain" description="Histidine kinase" evidence="11">
    <location>
        <begin position="447"/>
        <end position="657"/>
    </location>
</feature>
<dbReference type="SMART" id="SM00387">
    <property type="entry name" value="HATPase_c"/>
    <property type="match status" value="1"/>
</dbReference>
<dbReference type="EC" id="2.7.13.3" evidence="2"/>
<keyword evidence="7" id="KW-0067">ATP-binding</keyword>
<dbReference type="PROSITE" id="PS50109">
    <property type="entry name" value="HIS_KIN"/>
    <property type="match status" value="1"/>
</dbReference>
<dbReference type="SUPFAM" id="SSF55874">
    <property type="entry name" value="ATPase domain of HSP90 chaperone/DNA topoisomerase II/histidine kinase"/>
    <property type="match status" value="1"/>
</dbReference>
<evidence type="ECO:0000313" key="13">
    <source>
        <dbReference type="Proteomes" id="UP000613030"/>
    </source>
</evidence>
<dbReference type="GO" id="GO:0016301">
    <property type="term" value="F:kinase activity"/>
    <property type="evidence" value="ECO:0007669"/>
    <property type="project" value="UniProtKB-KW"/>
</dbReference>
<proteinExistence type="predicted"/>
<evidence type="ECO:0000313" key="12">
    <source>
        <dbReference type="EMBL" id="MBL0741021.1"/>
    </source>
</evidence>
<name>A0ABS1KRV9_9BACT</name>
<keyword evidence="10" id="KW-1133">Transmembrane helix</keyword>
<keyword evidence="3" id="KW-0597">Phosphoprotein</keyword>
<dbReference type="RefSeq" id="WP_202008385.1">
    <property type="nucleotide sequence ID" value="NZ_JAERRB010000002.1"/>
</dbReference>
<dbReference type="Pfam" id="PF02518">
    <property type="entry name" value="HATPase_c"/>
    <property type="match status" value="1"/>
</dbReference>
<dbReference type="InterPro" id="IPR003594">
    <property type="entry name" value="HATPase_dom"/>
</dbReference>
<keyword evidence="10" id="KW-0472">Membrane</keyword>
<dbReference type="PANTHER" id="PTHR42878:SF7">
    <property type="entry name" value="SENSOR HISTIDINE KINASE GLRK"/>
    <property type="match status" value="1"/>
</dbReference>
<dbReference type="InterPro" id="IPR004358">
    <property type="entry name" value="Sig_transdc_His_kin-like_C"/>
</dbReference>
<keyword evidence="4" id="KW-0808">Transferase</keyword>
<evidence type="ECO:0000256" key="5">
    <source>
        <dbReference type="ARBA" id="ARBA00022741"/>
    </source>
</evidence>
<organism evidence="12 13">
    <name type="scientific">Chryseolinea lacunae</name>
    <dbReference type="NCBI Taxonomy" id="2801331"/>
    <lineage>
        <taxon>Bacteria</taxon>
        <taxon>Pseudomonadati</taxon>
        <taxon>Bacteroidota</taxon>
        <taxon>Cytophagia</taxon>
        <taxon>Cytophagales</taxon>
        <taxon>Fulvivirgaceae</taxon>
        <taxon>Chryseolinea</taxon>
    </lineage>
</organism>
<feature type="coiled-coil region" evidence="9">
    <location>
        <begin position="353"/>
        <end position="429"/>
    </location>
</feature>
<comment type="caution">
    <text evidence="12">The sequence shown here is derived from an EMBL/GenBank/DDBJ whole genome shotgun (WGS) entry which is preliminary data.</text>
</comment>
<reference evidence="12 13" key="1">
    <citation type="submission" date="2021-01" db="EMBL/GenBank/DDBJ databases">
        <title>Chryseolinea sp. Jin1 Genome sequencing and assembly.</title>
        <authorList>
            <person name="Kim I."/>
        </authorList>
    </citation>
    <scope>NUCLEOTIDE SEQUENCE [LARGE SCALE GENOMIC DNA]</scope>
    <source>
        <strain evidence="12 13">Jin1</strain>
    </source>
</reference>
<evidence type="ECO:0000256" key="9">
    <source>
        <dbReference type="SAM" id="Coils"/>
    </source>
</evidence>
<keyword evidence="13" id="KW-1185">Reference proteome</keyword>
<keyword evidence="5" id="KW-0547">Nucleotide-binding</keyword>
<gene>
    <name evidence="12" type="ORF">JI741_07305</name>
</gene>
<evidence type="ECO:0000259" key="11">
    <source>
        <dbReference type="PROSITE" id="PS50109"/>
    </source>
</evidence>
<keyword evidence="9" id="KW-0175">Coiled coil</keyword>
<evidence type="ECO:0000256" key="2">
    <source>
        <dbReference type="ARBA" id="ARBA00012438"/>
    </source>
</evidence>
<evidence type="ECO:0000256" key="1">
    <source>
        <dbReference type="ARBA" id="ARBA00000085"/>
    </source>
</evidence>